<dbReference type="PANTHER" id="PTHR30055:SF146">
    <property type="entry name" value="HTH-TYPE TRANSCRIPTIONAL DUAL REGULATOR CECR"/>
    <property type="match status" value="1"/>
</dbReference>
<dbReference type="PANTHER" id="PTHR30055">
    <property type="entry name" value="HTH-TYPE TRANSCRIPTIONAL REGULATOR RUTR"/>
    <property type="match status" value="1"/>
</dbReference>
<dbReference type="Gene3D" id="1.10.357.10">
    <property type="entry name" value="Tetracycline Repressor, domain 2"/>
    <property type="match status" value="1"/>
</dbReference>
<feature type="DNA-binding region" description="H-T-H motif" evidence="2">
    <location>
        <begin position="35"/>
        <end position="54"/>
    </location>
</feature>
<dbReference type="Proteomes" id="UP001162734">
    <property type="component" value="Chromosome"/>
</dbReference>
<dbReference type="SUPFAM" id="SSF48498">
    <property type="entry name" value="Tetracyclin repressor-like, C-terminal domain"/>
    <property type="match status" value="1"/>
</dbReference>
<proteinExistence type="predicted"/>
<dbReference type="PRINTS" id="PR00455">
    <property type="entry name" value="HTHTETR"/>
</dbReference>
<evidence type="ECO:0000313" key="4">
    <source>
        <dbReference type="EMBL" id="BDG09572.1"/>
    </source>
</evidence>
<keyword evidence="1 2" id="KW-0238">DNA-binding</keyword>
<reference evidence="5" key="1">
    <citation type="journal article" date="2022" name="Int. J. Syst. Evol. Microbiol.">
        <title>Anaeromyxobacter oryzae sp. nov., Anaeromyxobacter diazotrophicus sp. nov. and Anaeromyxobacter paludicola sp. nov., isolated from paddy soils.</title>
        <authorList>
            <person name="Itoh H."/>
            <person name="Xu Z."/>
            <person name="Mise K."/>
            <person name="Masuda Y."/>
            <person name="Ushijima N."/>
            <person name="Hayakawa C."/>
            <person name="Shiratori Y."/>
            <person name="Senoo K."/>
        </authorList>
    </citation>
    <scope>NUCLEOTIDE SEQUENCE [LARGE SCALE GENOMIC DNA]</scope>
    <source>
        <strain evidence="5">Red630</strain>
    </source>
</reference>
<dbReference type="SUPFAM" id="SSF46689">
    <property type="entry name" value="Homeodomain-like"/>
    <property type="match status" value="1"/>
</dbReference>
<dbReference type="PROSITE" id="PS50977">
    <property type="entry name" value="HTH_TETR_2"/>
    <property type="match status" value="1"/>
</dbReference>
<dbReference type="InterPro" id="IPR023772">
    <property type="entry name" value="DNA-bd_HTH_TetR-type_CS"/>
</dbReference>
<dbReference type="InterPro" id="IPR001647">
    <property type="entry name" value="HTH_TetR"/>
</dbReference>
<name>A0ABM7XCL7_9BACT</name>
<evidence type="ECO:0000313" key="5">
    <source>
        <dbReference type="Proteomes" id="UP001162734"/>
    </source>
</evidence>
<dbReference type="InterPro" id="IPR009057">
    <property type="entry name" value="Homeodomain-like_sf"/>
</dbReference>
<gene>
    <name evidence="4" type="ORF">AMPC_26850</name>
</gene>
<evidence type="ECO:0000256" key="1">
    <source>
        <dbReference type="ARBA" id="ARBA00023125"/>
    </source>
</evidence>
<organism evidence="4 5">
    <name type="scientific">Anaeromyxobacter paludicola</name>
    <dbReference type="NCBI Taxonomy" id="2918171"/>
    <lineage>
        <taxon>Bacteria</taxon>
        <taxon>Pseudomonadati</taxon>
        <taxon>Myxococcota</taxon>
        <taxon>Myxococcia</taxon>
        <taxon>Myxococcales</taxon>
        <taxon>Cystobacterineae</taxon>
        <taxon>Anaeromyxobacteraceae</taxon>
        <taxon>Anaeromyxobacter</taxon>
    </lineage>
</organism>
<dbReference type="PROSITE" id="PS01081">
    <property type="entry name" value="HTH_TETR_1"/>
    <property type="match status" value="1"/>
</dbReference>
<dbReference type="Pfam" id="PF00440">
    <property type="entry name" value="TetR_N"/>
    <property type="match status" value="1"/>
</dbReference>
<dbReference type="RefSeq" id="WP_248341849.1">
    <property type="nucleotide sequence ID" value="NZ_AP025592.1"/>
</dbReference>
<dbReference type="Pfam" id="PF14246">
    <property type="entry name" value="TetR_C_7"/>
    <property type="match status" value="1"/>
</dbReference>
<keyword evidence="5" id="KW-1185">Reference proteome</keyword>
<dbReference type="EMBL" id="AP025592">
    <property type="protein sequence ID" value="BDG09572.1"/>
    <property type="molecule type" value="Genomic_DNA"/>
</dbReference>
<sequence>MSETMARAALSQAKQQQILAGARAVFLEVGFERASVDVMAARAGVSKATVYSHFQDKKALFVACSIEQSAGMRQGVLQLLEASSGDLENDLLRLGETVMRYVLSRDAIALRRVVVAEASRFPELGRALWEDGACCMRTRFSEFLQKWVDAGVLRIADLSAASGQFLALCRGELYLLTELGVVDVPADEQIRETVRGAVQVFLRAYRA</sequence>
<protein>
    <submittedName>
        <fullName evidence="4">TetR family transcriptional regulator</fullName>
    </submittedName>
</protein>
<dbReference type="Gene3D" id="1.10.10.60">
    <property type="entry name" value="Homeodomain-like"/>
    <property type="match status" value="1"/>
</dbReference>
<evidence type="ECO:0000256" key="2">
    <source>
        <dbReference type="PROSITE-ProRule" id="PRU00335"/>
    </source>
</evidence>
<dbReference type="InterPro" id="IPR039536">
    <property type="entry name" value="TetR_C_Proteobacteria"/>
</dbReference>
<dbReference type="InterPro" id="IPR050109">
    <property type="entry name" value="HTH-type_TetR-like_transc_reg"/>
</dbReference>
<feature type="domain" description="HTH tetR-type" evidence="3">
    <location>
        <begin position="12"/>
        <end position="72"/>
    </location>
</feature>
<dbReference type="InterPro" id="IPR036271">
    <property type="entry name" value="Tet_transcr_reg_TetR-rel_C_sf"/>
</dbReference>
<evidence type="ECO:0000259" key="3">
    <source>
        <dbReference type="PROSITE" id="PS50977"/>
    </source>
</evidence>
<accession>A0ABM7XCL7</accession>